<protein>
    <submittedName>
        <fullName evidence="1">Uncharacterized protein</fullName>
    </submittedName>
</protein>
<sequence length="74" mass="8531">MNTQESDMEQMKFAREWVRAHAAKKMAKYEKKLRRAAKDFFGHPVAITYLRPGVMFEIKDTGEKAKIVAGKEKG</sequence>
<evidence type="ECO:0000313" key="2">
    <source>
        <dbReference type="Proteomes" id="UP000266172"/>
    </source>
</evidence>
<dbReference type="Proteomes" id="UP000266172">
    <property type="component" value="Unassembled WGS sequence"/>
</dbReference>
<comment type="caution">
    <text evidence="1">The sequence shown here is derived from an EMBL/GenBank/DDBJ whole genome shotgun (WGS) entry which is preliminary data.</text>
</comment>
<evidence type="ECO:0000313" key="1">
    <source>
        <dbReference type="EMBL" id="RGS41888.1"/>
    </source>
</evidence>
<organism evidence="1 2">
    <name type="scientific">Roseburia hominis</name>
    <dbReference type="NCBI Taxonomy" id="301301"/>
    <lineage>
        <taxon>Bacteria</taxon>
        <taxon>Bacillati</taxon>
        <taxon>Bacillota</taxon>
        <taxon>Clostridia</taxon>
        <taxon>Lachnospirales</taxon>
        <taxon>Lachnospiraceae</taxon>
        <taxon>Roseburia</taxon>
    </lineage>
</organism>
<dbReference type="RefSeq" id="WP_117502420.1">
    <property type="nucleotide sequence ID" value="NZ_QRVL01000001.1"/>
</dbReference>
<dbReference type="EMBL" id="QRVL01000001">
    <property type="protein sequence ID" value="RGS41888.1"/>
    <property type="molecule type" value="Genomic_DNA"/>
</dbReference>
<gene>
    <name evidence="1" type="ORF">DWX93_00680</name>
</gene>
<reference evidence="1 2" key="1">
    <citation type="submission" date="2018-08" db="EMBL/GenBank/DDBJ databases">
        <title>A genome reference for cultivated species of the human gut microbiota.</title>
        <authorList>
            <person name="Zou Y."/>
            <person name="Xue W."/>
            <person name="Luo G."/>
        </authorList>
    </citation>
    <scope>NUCLEOTIDE SEQUENCE [LARGE SCALE GENOMIC DNA]</scope>
    <source>
        <strain evidence="1 2">AF22-12AC</strain>
    </source>
</reference>
<accession>A0A395VBE1</accession>
<proteinExistence type="predicted"/>
<name>A0A395VBE1_9FIRM</name>
<dbReference type="AlphaFoldDB" id="A0A395VBE1"/>